<dbReference type="PANTHER" id="PTHR16795">
    <property type="entry name" value="LIMBIN/ELLIS-VAN CREVELD PROTEIN"/>
    <property type="match status" value="1"/>
</dbReference>
<proteinExistence type="predicted"/>
<dbReference type="CTD" id="2121"/>
<keyword evidence="9" id="KW-0206">Cytoskeleton</keyword>
<evidence type="ECO:0000256" key="9">
    <source>
        <dbReference type="ARBA" id="ARBA00023212"/>
    </source>
</evidence>
<evidence type="ECO:0000256" key="11">
    <source>
        <dbReference type="SAM" id="Coils"/>
    </source>
</evidence>
<evidence type="ECO:0000256" key="6">
    <source>
        <dbReference type="ARBA" id="ARBA00022692"/>
    </source>
</evidence>
<evidence type="ECO:0000256" key="3">
    <source>
        <dbReference type="ARBA" id="ARBA00004309"/>
    </source>
</evidence>
<sequence>MLSGKKDDTQSLLKNLESNVQTPSETGSPSQRRKREVPTSKDEEALDECDPSFNSNITAFALKAKVVYPINQKFRPLADGSSNPSLHENLKQAVLPNQLVEASPSSSLGSLSQAEKDDCSSSSSIHSATSDDRFLGRTFFQASSFPEALTCESVDLDLCIYNLHLKDLLHLDAALRQEKHLMFIHIFKMCLLDLLPKKKSDDELYQKILSKQENDLEELEKRLQVRLSNTEMLGAGDSEYITLADVEKKEREYSEQLIDNMEAFWKQMENIQHFLVDQLKCSSTKARQLLTTLTERMIAAEGLLRDSQDLQALDTLERTMGRAHMAKTIEFLKLQIQEETKCRLAAISRGLELLAVEGKLSGRQKEELLTQQHKAFWEEAERFRRDFVQRGKDLVKASQVRQAERTEKLTLAQEEERRCFLAELPRTADPEEFLQAFHEVLERQRLEQSGLEEDENVRATEAAAALCQELYRSTMETFQKFVDALFLQTLPRMTNLSQAECEYLRQEAQENAARQLGKSDRFRNQQWKLFQDLLEQEKQVWMEEHTLSTVLQAHLRDDHESIIHRVLGHLGGLSEESTQCILQGHELLLRSAIRRLALRGSTITTLTQMRLSGKKTLLQELREQHALEQGSSQCLDEHQWQLLRALEARVLEEASRLEEEAQQVRLQLQQQLVAEAQGVGQLLQQHTEQAIGQALLGHARTAASRSRAKDTDGFKGTLMEAATESVYVTSAGVGQLVHAYYQQIGRAMQDHEERKLQHLKTLQGERMENYKLQKKQELGNASSEGQMAGGAQGASGAVHRRMLAQQKGFLAQFTVHQRIRLDARKQEARVLDRLEAQLETQLQEAEQSFISELAALARVPLAESKPFANKRGLSVKQVSEQQGTECTLGPREAVTYLKSQSQCLGSRVSCRETPKDQKEEAGIPGERGHWRAQGRGPCLHRTLLGITQQQKAQPARKCSWGW</sequence>
<reference evidence="13" key="1">
    <citation type="submission" date="2025-08" db="UniProtKB">
        <authorList>
            <consortium name="RefSeq"/>
        </authorList>
    </citation>
    <scope>IDENTIFICATION</scope>
    <source>
        <tissue evidence="13">Blood</tissue>
    </source>
</reference>
<feature type="coiled-coil region" evidence="11">
    <location>
        <begin position="202"/>
        <end position="229"/>
    </location>
</feature>
<evidence type="ECO:0000313" key="13">
    <source>
        <dbReference type="RefSeq" id="XP_045364666.1"/>
    </source>
</evidence>
<keyword evidence="4" id="KW-1003">Cell membrane</keyword>
<evidence type="ECO:0000256" key="4">
    <source>
        <dbReference type="ARBA" id="ARBA00022475"/>
    </source>
</evidence>
<keyword evidence="8" id="KW-0472">Membrane</keyword>
<feature type="region of interest" description="Disordered" evidence="12">
    <location>
        <begin position="104"/>
        <end position="128"/>
    </location>
</feature>
<keyword evidence="5" id="KW-0963">Cytoplasm</keyword>
<organism evidence="13">
    <name type="scientific">Camelus bactrianus</name>
    <name type="common">Bactrian camel</name>
    <dbReference type="NCBI Taxonomy" id="9837"/>
    <lineage>
        <taxon>Eukaryota</taxon>
        <taxon>Metazoa</taxon>
        <taxon>Chordata</taxon>
        <taxon>Craniata</taxon>
        <taxon>Vertebrata</taxon>
        <taxon>Euteleostomi</taxon>
        <taxon>Mammalia</taxon>
        <taxon>Eutheria</taxon>
        <taxon>Laurasiatheria</taxon>
        <taxon>Artiodactyla</taxon>
        <taxon>Tylopoda</taxon>
        <taxon>Camelidae</taxon>
        <taxon>Camelus</taxon>
    </lineage>
</organism>
<dbReference type="RefSeq" id="XP_045364666.1">
    <property type="nucleotide sequence ID" value="XM_045508710.1"/>
</dbReference>
<evidence type="ECO:0000256" key="5">
    <source>
        <dbReference type="ARBA" id="ARBA00022490"/>
    </source>
</evidence>
<comment type="subcellular location">
    <subcellularLocation>
        <location evidence="2">Cell membrane</location>
        <topology evidence="2">Single-pass membrane protein</topology>
    </subcellularLocation>
    <subcellularLocation>
        <location evidence="3">Cell projection</location>
        <location evidence="3">Cilium membrane</location>
    </subcellularLocation>
    <subcellularLocation>
        <location evidence="1">Cytoplasm</location>
        <location evidence="1">Cytoskeleton</location>
        <location evidence="1">Cilium basal body</location>
    </subcellularLocation>
</comment>
<dbReference type="AlphaFoldDB" id="A0A9W3FQ70"/>
<keyword evidence="6" id="KW-0812">Transmembrane</keyword>
<keyword evidence="11" id="KW-0175">Coiled coil</keyword>
<name>A0A9W3FQ70_CAMBA</name>
<dbReference type="GO" id="GO:0060170">
    <property type="term" value="C:ciliary membrane"/>
    <property type="evidence" value="ECO:0007669"/>
    <property type="project" value="UniProtKB-SubCell"/>
</dbReference>
<evidence type="ECO:0000256" key="8">
    <source>
        <dbReference type="ARBA" id="ARBA00023136"/>
    </source>
</evidence>
<protein>
    <submittedName>
        <fullName evidence="13">Ellis-van Creveld syndrome protein isoform X3</fullName>
    </submittedName>
</protein>
<keyword evidence="7" id="KW-1133">Transmembrane helix</keyword>
<dbReference type="InterPro" id="IPR026501">
    <property type="entry name" value="Limbin/EVC"/>
</dbReference>
<evidence type="ECO:0000256" key="12">
    <source>
        <dbReference type="SAM" id="MobiDB-lite"/>
    </source>
</evidence>
<dbReference type="PANTHER" id="PTHR16795:SF13">
    <property type="entry name" value="EVC COMPLEX MEMBER EVC"/>
    <property type="match status" value="1"/>
</dbReference>
<feature type="region of interest" description="Disordered" evidence="12">
    <location>
        <begin position="1"/>
        <end position="49"/>
    </location>
</feature>
<keyword evidence="10" id="KW-0966">Cell projection</keyword>
<evidence type="ECO:0000256" key="2">
    <source>
        <dbReference type="ARBA" id="ARBA00004162"/>
    </source>
</evidence>
<gene>
    <name evidence="13" type="primary">EVC</name>
</gene>
<evidence type="ECO:0000256" key="10">
    <source>
        <dbReference type="ARBA" id="ARBA00023273"/>
    </source>
</evidence>
<accession>A0A9W3FQ70</accession>
<evidence type="ECO:0000256" key="1">
    <source>
        <dbReference type="ARBA" id="ARBA00004120"/>
    </source>
</evidence>
<dbReference type="GO" id="GO:0098797">
    <property type="term" value="C:plasma membrane protein complex"/>
    <property type="evidence" value="ECO:0007669"/>
    <property type="project" value="TreeGrafter"/>
</dbReference>
<evidence type="ECO:0000256" key="7">
    <source>
        <dbReference type="ARBA" id="ARBA00022989"/>
    </source>
</evidence>
<feature type="compositionally biased region" description="Polar residues" evidence="12">
    <location>
        <begin position="10"/>
        <end position="30"/>
    </location>
</feature>
<dbReference type="GO" id="GO:0007224">
    <property type="term" value="P:smoothened signaling pathway"/>
    <property type="evidence" value="ECO:0007669"/>
    <property type="project" value="InterPro"/>
</dbReference>
<feature type="coiled-coil region" evidence="11">
    <location>
        <begin position="643"/>
        <end position="674"/>
    </location>
</feature>